<dbReference type="EMBL" id="JACAGC010000017">
    <property type="protein sequence ID" value="KAF6306502.1"/>
    <property type="molecule type" value="Genomic_DNA"/>
</dbReference>
<evidence type="ECO:0000256" key="2">
    <source>
        <dbReference type="SAM" id="SignalP"/>
    </source>
</evidence>
<evidence type="ECO:0000313" key="3">
    <source>
        <dbReference type="EMBL" id="KAF6306502.1"/>
    </source>
</evidence>
<name>A0A7J7U0Z4_RHIFE</name>
<feature type="signal peptide" evidence="2">
    <location>
        <begin position="1"/>
        <end position="27"/>
    </location>
</feature>
<gene>
    <name evidence="3" type="ORF">mRhiFer1_008608</name>
</gene>
<accession>A0A7J7U0Z4</accession>
<evidence type="ECO:0000256" key="1">
    <source>
        <dbReference type="SAM" id="MobiDB-lite"/>
    </source>
</evidence>
<feature type="compositionally biased region" description="Low complexity" evidence="1">
    <location>
        <begin position="45"/>
        <end position="59"/>
    </location>
</feature>
<protein>
    <submittedName>
        <fullName evidence="3">Uncharacterized protein</fullName>
    </submittedName>
</protein>
<feature type="chain" id="PRO_5029458841" evidence="2">
    <location>
        <begin position="28"/>
        <end position="129"/>
    </location>
</feature>
<feature type="region of interest" description="Disordered" evidence="1">
    <location>
        <begin position="29"/>
        <end position="96"/>
    </location>
</feature>
<dbReference type="AlphaFoldDB" id="A0A7J7U0Z4"/>
<comment type="caution">
    <text evidence="3">The sequence shown here is derived from an EMBL/GenBank/DDBJ whole genome shotgun (WGS) entry which is preliminary data.</text>
</comment>
<keyword evidence="2" id="KW-0732">Signal</keyword>
<evidence type="ECO:0000313" key="4">
    <source>
        <dbReference type="Proteomes" id="UP000585614"/>
    </source>
</evidence>
<sequence>MPRPHPLHLGPMVAVCGLLLLGPLTKTKETTEKSIQPTQTASPGLPALTSSFLPPSSLSGREARHAGVCRTKPGGPRGDGGRRQAEVGGGYISGDQPHLSAEWAGDRWLFSQFSKKGPFCAMCLERVEP</sequence>
<proteinExistence type="predicted"/>
<dbReference type="Proteomes" id="UP000585614">
    <property type="component" value="Unassembled WGS sequence"/>
</dbReference>
<reference evidence="3 4" key="1">
    <citation type="journal article" date="2020" name="Nature">
        <title>Six reference-quality genomes reveal evolution of bat adaptations.</title>
        <authorList>
            <person name="Jebb D."/>
            <person name="Huang Z."/>
            <person name="Pippel M."/>
            <person name="Hughes G.M."/>
            <person name="Lavrichenko K."/>
            <person name="Devanna P."/>
            <person name="Winkler S."/>
            <person name="Jermiin L.S."/>
            <person name="Skirmuntt E.C."/>
            <person name="Katzourakis A."/>
            <person name="Burkitt-Gray L."/>
            <person name="Ray D.A."/>
            <person name="Sullivan K.A.M."/>
            <person name="Roscito J.G."/>
            <person name="Kirilenko B.M."/>
            <person name="Davalos L.M."/>
            <person name="Corthals A.P."/>
            <person name="Power M.L."/>
            <person name="Jones G."/>
            <person name="Ransome R.D."/>
            <person name="Dechmann D.K.N."/>
            <person name="Locatelli A.G."/>
            <person name="Puechmaille S.J."/>
            <person name="Fedrigo O."/>
            <person name="Jarvis E.D."/>
            <person name="Hiller M."/>
            <person name="Vernes S.C."/>
            <person name="Myers E.W."/>
            <person name="Teeling E.C."/>
        </authorList>
    </citation>
    <scope>NUCLEOTIDE SEQUENCE [LARGE SCALE GENOMIC DNA]</scope>
    <source>
        <strain evidence="3">MRhiFer1</strain>
        <tissue evidence="3">Lung</tissue>
    </source>
</reference>
<organism evidence="3 4">
    <name type="scientific">Rhinolophus ferrumequinum</name>
    <name type="common">Greater horseshoe bat</name>
    <dbReference type="NCBI Taxonomy" id="59479"/>
    <lineage>
        <taxon>Eukaryota</taxon>
        <taxon>Metazoa</taxon>
        <taxon>Chordata</taxon>
        <taxon>Craniata</taxon>
        <taxon>Vertebrata</taxon>
        <taxon>Euteleostomi</taxon>
        <taxon>Mammalia</taxon>
        <taxon>Eutheria</taxon>
        <taxon>Laurasiatheria</taxon>
        <taxon>Chiroptera</taxon>
        <taxon>Yinpterochiroptera</taxon>
        <taxon>Rhinolophoidea</taxon>
        <taxon>Rhinolophidae</taxon>
        <taxon>Rhinolophinae</taxon>
        <taxon>Rhinolophus</taxon>
    </lineage>
</organism>